<dbReference type="FunFam" id="3.10.290.10:FF:000003">
    <property type="entry name" value="Pseudouridine synthase"/>
    <property type="match status" value="1"/>
</dbReference>
<dbReference type="NCBIfam" id="TIGR00093">
    <property type="entry name" value="pseudouridine synthase"/>
    <property type="match status" value="1"/>
</dbReference>
<evidence type="ECO:0000256" key="2">
    <source>
        <dbReference type="ARBA" id="ARBA00022884"/>
    </source>
</evidence>
<sequence length="238" mass="26991">MRIDKMLANLGFGSRKEVKKLLKDGAVKVNEKLVKDPKQHVDPEKDVVTLNGAVIEYKEFIYLMMNKPPGVLSATEDNRDETVIDLLELEDQVFEPFPVGRLDKDTEGLLLITNDGQLAHRLLSPKKHVPKTYFAVIEGEVTEKDAEAFKKGVTLDDGYHTKPGELNILKSGLMSDIELTITEGKFHQVKRMFQADGKRVVYLKRLSMGPLALDETLELGEYRELTDDEIIMLMDYEP</sequence>
<dbReference type="InterPro" id="IPR002942">
    <property type="entry name" value="S4_RNA-bd"/>
</dbReference>
<proteinExistence type="inferred from homology"/>
<dbReference type="InterPro" id="IPR036986">
    <property type="entry name" value="S4_RNA-bd_sf"/>
</dbReference>
<dbReference type="InterPro" id="IPR042092">
    <property type="entry name" value="PsdUridine_s_RsuA/RluB/E/F_cat"/>
</dbReference>
<dbReference type="PROSITE" id="PS50889">
    <property type="entry name" value="S4"/>
    <property type="match status" value="1"/>
</dbReference>
<dbReference type="PROSITE" id="PS01149">
    <property type="entry name" value="PSI_RSU"/>
    <property type="match status" value="1"/>
</dbReference>
<dbReference type="SUPFAM" id="SSF55120">
    <property type="entry name" value="Pseudouridine synthase"/>
    <property type="match status" value="1"/>
</dbReference>
<comment type="caution">
    <text evidence="7">The sequence shown here is derived from an EMBL/GenBank/DDBJ whole genome shotgun (WGS) entry which is preliminary data.</text>
</comment>
<organism evidence="7 8">
    <name type="scientific">Neobacillus notoginsengisoli</name>
    <dbReference type="NCBI Taxonomy" id="1578198"/>
    <lineage>
        <taxon>Bacteria</taxon>
        <taxon>Bacillati</taxon>
        <taxon>Bacillota</taxon>
        <taxon>Bacilli</taxon>
        <taxon>Bacillales</taxon>
        <taxon>Bacillaceae</taxon>
        <taxon>Neobacillus</taxon>
    </lineage>
</organism>
<evidence type="ECO:0000259" key="6">
    <source>
        <dbReference type="SMART" id="SM00363"/>
    </source>
</evidence>
<dbReference type="InterPro" id="IPR050343">
    <property type="entry name" value="RsuA_PseudoU_synthase"/>
</dbReference>
<evidence type="ECO:0000313" key="7">
    <source>
        <dbReference type="EMBL" id="RHW40799.1"/>
    </source>
</evidence>
<dbReference type="InterPro" id="IPR018496">
    <property type="entry name" value="PsdUridine_synth_RsuA/RluB_CS"/>
</dbReference>
<accession>A0A417YUH5</accession>
<dbReference type="OrthoDB" id="9807213at2"/>
<dbReference type="InterPro" id="IPR000748">
    <property type="entry name" value="PsdUridine_synth_RsuA/RluB/E/F"/>
</dbReference>
<evidence type="ECO:0000256" key="3">
    <source>
        <dbReference type="ARBA" id="ARBA00023235"/>
    </source>
</evidence>
<comment type="similarity">
    <text evidence="1 5">Belongs to the pseudouridine synthase RsuA family.</text>
</comment>
<dbReference type="FunFam" id="3.30.70.1560:FF:000001">
    <property type="entry name" value="Pseudouridine synthase"/>
    <property type="match status" value="1"/>
</dbReference>
<name>A0A417YUH5_9BACI</name>
<evidence type="ECO:0000256" key="4">
    <source>
        <dbReference type="PROSITE-ProRule" id="PRU00182"/>
    </source>
</evidence>
<dbReference type="SUPFAM" id="SSF55174">
    <property type="entry name" value="Alpha-L RNA-binding motif"/>
    <property type="match status" value="1"/>
</dbReference>
<dbReference type="SMART" id="SM00363">
    <property type="entry name" value="S4"/>
    <property type="match status" value="1"/>
</dbReference>
<dbReference type="CDD" id="cd00165">
    <property type="entry name" value="S4"/>
    <property type="match status" value="1"/>
</dbReference>
<keyword evidence="3 5" id="KW-0413">Isomerase</keyword>
<dbReference type="Gene3D" id="3.30.70.580">
    <property type="entry name" value="Pseudouridine synthase I, catalytic domain, N-terminal subdomain"/>
    <property type="match status" value="1"/>
</dbReference>
<protein>
    <recommendedName>
        <fullName evidence="5">Pseudouridine synthase</fullName>
        <ecNumber evidence="5">5.4.99.-</ecNumber>
    </recommendedName>
</protein>
<dbReference type="GO" id="GO:0005829">
    <property type="term" value="C:cytosol"/>
    <property type="evidence" value="ECO:0007669"/>
    <property type="project" value="UniProtKB-ARBA"/>
</dbReference>
<dbReference type="GO" id="GO:0000455">
    <property type="term" value="P:enzyme-directed rRNA pseudouridine synthesis"/>
    <property type="evidence" value="ECO:0007669"/>
    <property type="project" value="UniProtKB-ARBA"/>
</dbReference>
<dbReference type="RefSeq" id="WP_118920915.1">
    <property type="nucleotide sequence ID" value="NZ_QWEG01000006.1"/>
</dbReference>
<gene>
    <name evidence="7" type="ORF">D1B31_11465</name>
</gene>
<feature type="domain" description="RNA-binding S4" evidence="6">
    <location>
        <begin position="1"/>
        <end position="59"/>
    </location>
</feature>
<dbReference type="CDD" id="cd02553">
    <property type="entry name" value="PseudoU_synth_RsuA"/>
    <property type="match status" value="1"/>
</dbReference>
<dbReference type="PANTHER" id="PTHR47683:SF4">
    <property type="entry name" value="PSEUDOURIDINE SYNTHASE"/>
    <property type="match status" value="1"/>
</dbReference>
<dbReference type="GO" id="GO:0120159">
    <property type="term" value="F:rRNA pseudouridine synthase activity"/>
    <property type="evidence" value="ECO:0007669"/>
    <property type="project" value="UniProtKB-ARBA"/>
</dbReference>
<dbReference type="Gene3D" id="3.30.70.1560">
    <property type="entry name" value="Alpha-L RNA-binding motif"/>
    <property type="match status" value="1"/>
</dbReference>
<dbReference type="Gene3D" id="3.10.290.10">
    <property type="entry name" value="RNA-binding S4 domain"/>
    <property type="match status" value="1"/>
</dbReference>
<dbReference type="PANTHER" id="PTHR47683">
    <property type="entry name" value="PSEUDOURIDINE SYNTHASE FAMILY PROTEIN-RELATED"/>
    <property type="match status" value="1"/>
</dbReference>
<dbReference type="Pfam" id="PF01479">
    <property type="entry name" value="S4"/>
    <property type="match status" value="1"/>
</dbReference>
<dbReference type="InterPro" id="IPR020094">
    <property type="entry name" value="TruA/RsuA/RluB/E/F_N"/>
</dbReference>
<evidence type="ECO:0000313" key="8">
    <source>
        <dbReference type="Proteomes" id="UP000284416"/>
    </source>
</evidence>
<keyword evidence="8" id="KW-1185">Reference proteome</keyword>
<evidence type="ECO:0000256" key="5">
    <source>
        <dbReference type="RuleBase" id="RU003887"/>
    </source>
</evidence>
<dbReference type="InterPro" id="IPR006145">
    <property type="entry name" value="PsdUridine_synth_RsuA/RluA"/>
</dbReference>
<dbReference type="EC" id="5.4.99.-" evidence="5"/>
<keyword evidence="2 4" id="KW-0694">RNA-binding</keyword>
<dbReference type="InterPro" id="IPR020103">
    <property type="entry name" value="PsdUridine_synth_cat_dom_sf"/>
</dbReference>
<dbReference type="Proteomes" id="UP000284416">
    <property type="component" value="Unassembled WGS sequence"/>
</dbReference>
<dbReference type="EMBL" id="QWEG01000006">
    <property type="protein sequence ID" value="RHW40799.1"/>
    <property type="molecule type" value="Genomic_DNA"/>
</dbReference>
<dbReference type="AlphaFoldDB" id="A0A417YUH5"/>
<dbReference type="Pfam" id="PF00849">
    <property type="entry name" value="PseudoU_synth_2"/>
    <property type="match status" value="1"/>
</dbReference>
<evidence type="ECO:0000256" key="1">
    <source>
        <dbReference type="ARBA" id="ARBA00008348"/>
    </source>
</evidence>
<reference evidence="7 8" key="1">
    <citation type="journal article" date="2017" name="Int. J. Syst. Evol. Microbiol.">
        <title>Bacillus notoginsengisoli sp. nov., a novel bacterium isolated from the rhizosphere of Panax notoginseng.</title>
        <authorList>
            <person name="Zhang M.Y."/>
            <person name="Cheng J."/>
            <person name="Cai Y."/>
            <person name="Zhang T.Y."/>
            <person name="Wu Y.Y."/>
            <person name="Manikprabhu D."/>
            <person name="Li W.J."/>
            <person name="Zhang Y.X."/>
        </authorList>
    </citation>
    <scope>NUCLEOTIDE SEQUENCE [LARGE SCALE GENOMIC DNA]</scope>
    <source>
        <strain evidence="7 8">JCM 30743</strain>
    </source>
</reference>
<dbReference type="GO" id="GO:0003723">
    <property type="term" value="F:RNA binding"/>
    <property type="evidence" value="ECO:0007669"/>
    <property type="project" value="UniProtKB-KW"/>
</dbReference>